<proteinExistence type="predicted"/>
<reference evidence="1 2" key="1">
    <citation type="journal article" date="2022" name="DNA Res.">
        <title>Chromosomal-level genome assembly of the orchid tree Bauhinia variegata (Leguminosae; Cercidoideae) supports the allotetraploid origin hypothesis of Bauhinia.</title>
        <authorList>
            <person name="Zhong Y."/>
            <person name="Chen Y."/>
            <person name="Zheng D."/>
            <person name="Pang J."/>
            <person name="Liu Y."/>
            <person name="Luo S."/>
            <person name="Meng S."/>
            <person name="Qian L."/>
            <person name="Wei D."/>
            <person name="Dai S."/>
            <person name="Zhou R."/>
        </authorList>
    </citation>
    <scope>NUCLEOTIDE SEQUENCE [LARGE SCALE GENOMIC DNA]</scope>
    <source>
        <strain evidence="1">BV-YZ2020</strain>
    </source>
</reference>
<keyword evidence="2" id="KW-1185">Reference proteome</keyword>
<organism evidence="1 2">
    <name type="scientific">Bauhinia variegata</name>
    <name type="common">Purple orchid tree</name>
    <name type="synonym">Phanera variegata</name>
    <dbReference type="NCBI Taxonomy" id="167791"/>
    <lineage>
        <taxon>Eukaryota</taxon>
        <taxon>Viridiplantae</taxon>
        <taxon>Streptophyta</taxon>
        <taxon>Embryophyta</taxon>
        <taxon>Tracheophyta</taxon>
        <taxon>Spermatophyta</taxon>
        <taxon>Magnoliopsida</taxon>
        <taxon>eudicotyledons</taxon>
        <taxon>Gunneridae</taxon>
        <taxon>Pentapetalae</taxon>
        <taxon>rosids</taxon>
        <taxon>fabids</taxon>
        <taxon>Fabales</taxon>
        <taxon>Fabaceae</taxon>
        <taxon>Cercidoideae</taxon>
        <taxon>Cercideae</taxon>
        <taxon>Bauhiniinae</taxon>
        <taxon>Bauhinia</taxon>
    </lineage>
</organism>
<name>A0ACB9Q4R0_BAUVA</name>
<evidence type="ECO:0000313" key="1">
    <source>
        <dbReference type="EMBL" id="KAI4355746.1"/>
    </source>
</evidence>
<sequence>MENTVMLEKEPQSAGKDEVLSVELPAPPSWKKLFYPKKVGTPRKSEIVFVAPTGEEISTRKQLEQYLKAHPGNPAVSEFDWGTGETPRRSARISEKAKSTPPPANEPPNKRARKSSGSKKDQKETESASEESKAKSAAEEPKVAEEVDMQDAEAPKEEDAEGEKGKDVSVEKQPETQQTKQTKKPDVATGETDVKDTDNIKTQGDAEEVKNSHVEGEAIIAEKPQDEVASVEESKEKIAGEAPNHVVTEKENGSVDKQIKSDAVTVEANGGAEKENPNAVPPATVEEVNHILVTDGKNAIQLDEHKKNEGELVDNGKVIGAVHNEAPQHAAPRPVSC</sequence>
<protein>
    <submittedName>
        <fullName evidence="1">Uncharacterized protein</fullName>
    </submittedName>
</protein>
<gene>
    <name evidence="1" type="ORF">L6164_004491</name>
</gene>
<accession>A0ACB9Q4R0</accession>
<dbReference type="EMBL" id="CM039427">
    <property type="protein sequence ID" value="KAI4355746.1"/>
    <property type="molecule type" value="Genomic_DNA"/>
</dbReference>
<comment type="caution">
    <text evidence="1">The sequence shown here is derived from an EMBL/GenBank/DDBJ whole genome shotgun (WGS) entry which is preliminary data.</text>
</comment>
<dbReference type="Proteomes" id="UP000828941">
    <property type="component" value="Chromosome 2"/>
</dbReference>
<evidence type="ECO:0000313" key="2">
    <source>
        <dbReference type="Proteomes" id="UP000828941"/>
    </source>
</evidence>